<dbReference type="GO" id="GO:0004713">
    <property type="term" value="F:protein tyrosine kinase activity"/>
    <property type="evidence" value="ECO:0007669"/>
    <property type="project" value="TreeGrafter"/>
</dbReference>
<dbReference type="RefSeq" id="WP_139232596.1">
    <property type="nucleotide sequence ID" value="NZ_FPCK01000003.1"/>
</dbReference>
<name>A0A1I7NRL3_9HYPH</name>
<dbReference type="GO" id="GO:0005886">
    <property type="term" value="C:plasma membrane"/>
    <property type="evidence" value="ECO:0007669"/>
    <property type="project" value="TreeGrafter"/>
</dbReference>
<dbReference type="PANTHER" id="PTHR32309">
    <property type="entry name" value="TYROSINE-PROTEIN KINASE"/>
    <property type="match status" value="1"/>
</dbReference>
<evidence type="ECO:0000313" key="3">
    <source>
        <dbReference type="Proteomes" id="UP000199074"/>
    </source>
</evidence>
<dbReference type="EMBL" id="FPCK01000003">
    <property type="protein sequence ID" value="SFV37242.1"/>
    <property type="molecule type" value="Genomic_DNA"/>
</dbReference>
<sequence length="590" mass="61763">MTTTPFEHDDTDAQEQPFLAALVPHLPRMLAVTGVALAGTLVAIQLSPQDFQARIALAPAPGTPVAEQVERFFAQEQLADIVSRIPPERVNEMRLAGGGTLDSTALLRQRLSLTSAPSGETLDLTVTAGNATLARTIADAAATSFMVLAGPPPALPTAPPETPQSTPAAAPADATHIQLLQQKLSLAWEDRVRLETRAERIARLVDDGNYALLAMEADGLPTLGQKLAQLADLEAEREKLAITFLPAHPTMRALLDQIGDLSADVSSEVDALLALTRADSASARDLEVDLRAELAAATAPKLVDADILTGSTAALPEASVSALPRPIRTDFALALAGGFAFLGQIGVFAFRRRPRPEEDSFAMAEPAPIADPVESPGPAPVEPALEPAVTSEPAWYMPAAAQPVAVEAHWSAAAEKAPAEALPPAPVSSVEPSKAEAKAARKAKSRLKLAEKIAEASVIGLRAPGSALGGRELVAHLIGQERRVVMIDAATRRRTTAPGISDLSLGLAGFADIIHGSGLYEAAHIPWGRQAQLDPTARSVRILVEALAQLYDVVVLVVADEEGPGNDALLGLTDLTLDVAELAPVLKKSA</sequence>
<proteinExistence type="predicted"/>
<organism evidence="2 3">
    <name type="scientific">Devosia crocina</name>
    <dbReference type="NCBI Taxonomy" id="429728"/>
    <lineage>
        <taxon>Bacteria</taxon>
        <taxon>Pseudomonadati</taxon>
        <taxon>Pseudomonadota</taxon>
        <taxon>Alphaproteobacteria</taxon>
        <taxon>Hyphomicrobiales</taxon>
        <taxon>Devosiaceae</taxon>
        <taxon>Devosia</taxon>
    </lineage>
</organism>
<dbReference type="PANTHER" id="PTHR32309:SF13">
    <property type="entry name" value="FERRIC ENTEROBACTIN TRANSPORT PROTEIN FEPE"/>
    <property type="match status" value="1"/>
</dbReference>
<gene>
    <name evidence="2" type="ORF">SAMN05216456_2823</name>
</gene>
<dbReference type="AlphaFoldDB" id="A0A1I7NRL3"/>
<evidence type="ECO:0008006" key="4">
    <source>
        <dbReference type="Google" id="ProtNLM"/>
    </source>
</evidence>
<feature type="region of interest" description="Disordered" evidence="1">
    <location>
        <begin position="359"/>
        <end position="382"/>
    </location>
</feature>
<evidence type="ECO:0000313" key="2">
    <source>
        <dbReference type="EMBL" id="SFV37242.1"/>
    </source>
</evidence>
<reference evidence="2 3" key="1">
    <citation type="submission" date="2016-10" db="EMBL/GenBank/DDBJ databases">
        <authorList>
            <person name="de Groot N.N."/>
        </authorList>
    </citation>
    <scope>NUCLEOTIDE SEQUENCE [LARGE SCALE GENOMIC DNA]</scope>
    <source>
        <strain evidence="2 3">IPL20</strain>
    </source>
</reference>
<evidence type="ECO:0000256" key="1">
    <source>
        <dbReference type="SAM" id="MobiDB-lite"/>
    </source>
</evidence>
<keyword evidence="3" id="KW-1185">Reference proteome</keyword>
<dbReference type="Proteomes" id="UP000199074">
    <property type="component" value="Unassembled WGS sequence"/>
</dbReference>
<protein>
    <recommendedName>
        <fullName evidence="4">Chain length determinant protein</fullName>
    </recommendedName>
</protein>
<dbReference type="InterPro" id="IPR050445">
    <property type="entry name" value="Bact_polysacc_biosynth/exp"/>
</dbReference>
<dbReference type="STRING" id="429728.SAMN05216456_2823"/>
<accession>A0A1I7NRL3</accession>
<dbReference type="OrthoDB" id="7939111at2"/>